<dbReference type="Proteomes" id="UP001586593">
    <property type="component" value="Unassembled WGS sequence"/>
</dbReference>
<reference evidence="2 3" key="1">
    <citation type="journal article" date="2024" name="Commun. Biol.">
        <title>Comparative genomic analysis of thermophilic fungi reveals convergent evolutionary adaptations and gene losses.</title>
        <authorList>
            <person name="Steindorff A.S."/>
            <person name="Aguilar-Pontes M.V."/>
            <person name="Robinson A.J."/>
            <person name="Andreopoulos B."/>
            <person name="LaButti K."/>
            <person name="Kuo A."/>
            <person name="Mondo S."/>
            <person name="Riley R."/>
            <person name="Otillar R."/>
            <person name="Haridas S."/>
            <person name="Lipzen A."/>
            <person name="Grimwood J."/>
            <person name="Schmutz J."/>
            <person name="Clum A."/>
            <person name="Reid I.D."/>
            <person name="Moisan M.C."/>
            <person name="Butler G."/>
            <person name="Nguyen T.T.M."/>
            <person name="Dewar K."/>
            <person name="Conant G."/>
            <person name="Drula E."/>
            <person name="Henrissat B."/>
            <person name="Hansel C."/>
            <person name="Singer S."/>
            <person name="Hutchinson M.I."/>
            <person name="de Vries R.P."/>
            <person name="Natvig D.O."/>
            <person name="Powell A.J."/>
            <person name="Tsang A."/>
            <person name="Grigoriev I.V."/>
        </authorList>
    </citation>
    <scope>NUCLEOTIDE SEQUENCE [LARGE SCALE GENOMIC DNA]</scope>
    <source>
        <strain evidence="2 3">ATCC 24622</strain>
    </source>
</reference>
<dbReference type="Pfam" id="PF10294">
    <property type="entry name" value="Methyltransf_16"/>
    <property type="match status" value="1"/>
</dbReference>
<evidence type="ECO:0008006" key="4">
    <source>
        <dbReference type="Google" id="ProtNLM"/>
    </source>
</evidence>
<proteinExistence type="predicted"/>
<dbReference type="Gene3D" id="3.40.50.150">
    <property type="entry name" value="Vaccinia Virus protein VP39"/>
    <property type="match status" value="1"/>
</dbReference>
<organism evidence="2 3">
    <name type="scientific">Phialemonium thermophilum</name>
    <dbReference type="NCBI Taxonomy" id="223376"/>
    <lineage>
        <taxon>Eukaryota</taxon>
        <taxon>Fungi</taxon>
        <taxon>Dikarya</taxon>
        <taxon>Ascomycota</taxon>
        <taxon>Pezizomycotina</taxon>
        <taxon>Sordariomycetes</taxon>
        <taxon>Sordariomycetidae</taxon>
        <taxon>Cephalothecales</taxon>
        <taxon>Cephalothecaceae</taxon>
        <taxon>Phialemonium</taxon>
    </lineage>
</organism>
<dbReference type="PANTHER" id="PTHR14614:SF109">
    <property type="entry name" value="RIBOSOMAL LYSINE N-METHYLTRANSFERASE 5"/>
    <property type="match status" value="1"/>
</dbReference>
<gene>
    <name evidence="2" type="ORF">VTK73DRAFT_7116</name>
</gene>
<name>A0ABR3WGK4_9PEZI</name>
<dbReference type="SUPFAM" id="SSF53335">
    <property type="entry name" value="S-adenosyl-L-methionine-dependent methyltransferases"/>
    <property type="match status" value="1"/>
</dbReference>
<dbReference type="InterPro" id="IPR029063">
    <property type="entry name" value="SAM-dependent_MTases_sf"/>
</dbReference>
<feature type="region of interest" description="Disordered" evidence="1">
    <location>
        <begin position="168"/>
        <end position="197"/>
    </location>
</feature>
<dbReference type="EMBL" id="JAZHXJ010000432">
    <property type="protein sequence ID" value="KAL1861424.1"/>
    <property type="molecule type" value="Genomic_DNA"/>
</dbReference>
<feature type="compositionally biased region" description="Low complexity" evidence="1">
    <location>
        <begin position="183"/>
        <end position="197"/>
    </location>
</feature>
<protein>
    <recommendedName>
        <fullName evidence="4">Diaminohydroxyphosphoribosylamino-pyrimidine deaminase</fullName>
    </recommendedName>
</protein>
<dbReference type="PANTHER" id="PTHR14614">
    <property type="entry name" value="HEPATOCELLULAR CARCINOMA-ASSOCIATED ANTIGEN"/>
    <property type="match status" value="1"/>
</dbReference>
<evidence type="ECO:0000256" key="1">
    <source>
        <dbReference type="SAM" id="MobiDB-lite"/>
    </source>
</evidence>
<comment type="caution">
    <text evidence="2">The sequence shown here is derived from an EMBL/GenBank/DDBJ whole genome shotgun (WGS) entry which is preliminary data.</text>
</comment>
<dbReference type="InterPro" id="IPR019410">
    <property type="entry name" value="Methyltransf_16"/>
</dbReference>
<accession>A0ABR3WGK4</accession>
<evidence type="ECO:0000313" key="2">
    <source>
        <dbReference type="EMBL" id="KAL1861424.1"/>
    </source>
</evidence>
<evidence type="ECO:0000313" key="3">
    <source>
        <dbReference type="Proteomes" id="UP001586593"/>
    </source>
</evidence>
<sequence>MPGQSEQQGIGLATMGLKSFIGCLGDQVVSAQEETFDLFSQELPSSNLGFIDAKTSTLELTVADHDLTIHQSPTILASNRAGGTTGAVVWKITPAFAEWLSSQDSVLFESGVLSQSSTVLELGCGVSAIVGLLLAPRISHYILTDQSYVAKAVEKNIEANREAVFPARSVGGGPPVRGRRPRTASSAQRSTTTTATTGRGRIRFVPLDWETDEVTPQLTEGGPVPGADAVVACDCIYNEALIEPFVQTCVDICRLRAAASRPGRGGDEGEDGEGEDGNASVCIVAQQLRDPDVFEAWMTRFAESFDAWRVPDSVLSPGLRSDSGFVVHVGVLKGTLTSQGV</sequence>
<keyword evidence="3" id="KW-1185">Reference proteome</keyword>